<reference evidence="1 2" key="1">
    <citation type="journal article" date="2009" name="Stand. Genomic Sci.">
        <title>Complete genome sequence of Dyadobacter fermentans type strain (NS114).</title>
        <authorList>
            <person name="Lang E."/>
            <person name="Lapidus A."/>
            <person name="Chertkov O."/>
            <person name="Brettin T."/>
            <person name="Detter J.C."/>
            <person name="Han C."/>
            <person name="Copeland A."/>
            <person name="Glavina Del Rio T."/>
            <person name="Nolan M."/>
            <person name="Chen F."/>
            <person name="Lucas S."/>
            <person name="Tice H."/>
            <person name="Cheng J.F."/>
            <person name="Land M."/>
            <person name="Hauser L."/>
            <person name="Chang Y.J."/>
            <person name="Jeffries C.D."/>
            <person name="Kopitz M."/>
            <person name="Bruce D."/>
            <person name="Goodwin L."/>
            <person name="Pitluck S."/>
            <person name="Ovchinnikova G."/>
            <person name="Pati A."/>
            <person name="Ivanova N."/>
            <person name="Mavrommatis K."/>
            <person name="Chen A."/>
            <person name="Palaniappan K."/>
            <person name="Chain P."/>
            <person name="Bristow J."/>
            <person name="Eisen J.A."/>
            <person name="Markowitz V."/>
            <person name="Hugenholtz P."/>
            <person name="Goker M."/>
            <person name="Rohde M."/>
            <person name="Kyrpides N.C."/>
            <person name="Klenk H.P."/>
        </authorList>
    </citation>
    <scope>NUCLEOTIDE SEQUENCE [LARGE SCALE GENOMIC DNA]</scope>
    <source>
        <strain evidence="2">ATCC 700827 / DSM 18053 / CIP 107007 / KCTC 52180 / NS114</strain>
    </source>
</reference>
<gene>
    <name evidence="1" type="ordered locus">Dfer_1760</name>
</gene>
<dbReference type="KEGG" id="dfe:Dfer_1760"/>
<proteinExistence type="predicted"/>
<dbReference type="HOGENOM" id="CLU_1851999_0_0_10"/>
<dbReference type="OrthoDB" id="9795011at2"/>
<dbReference type="AlphaFoldDB" id="C6VTQ8"/>
<dbReference type="Proteomes" id="UP000002011">
    <property type="component" value="Chromosome"/>
</dbReference>
<accession>C6VTQ8</accession>
<dbReference type="STRING" id="471854.Dfer_1760"/>
<dbReference type="EMBL" id="CP001619">
    <property type="protein sequence ID" value="ACT93001.1"/>
    <property type="molecule type" value="Genomic_DNA"/>
</dbReference>
<evidence type="ECO:0000313" key="1">
    <source>
        <dbReference type="EMBL" id="ACT93001.1"/>
    </source>
</evidence>
<protein>
    <submittedName>
        <fullName evidence="1">TetR family transcriptional regulator</fullName>
    </submittedName>
</protein>
<dbReference type="eggNOG" id="COG1309">
    <property type="taxonomic scope" value="Bacteria"/>
</dbReference>
<sequence length="138" mass="15770">MAKELNISRATIYRYYSNVDMLCAEATLSLRVKQQEDFLEDVKDMTLKDSLVYVQKYFNMLAYVHETGFRKYLSVVLDESVKKGSAAPLRGARRPAALDAVMRRHADRIGPENYIWLKQIVTKLSGVEPMIALKPPAE</sequence>
<name>C6VTQ8_DYAFD</name>
<organism evidence="1 2">
    <name type="scientific">Dyadobacter fermentans (strain ATCC 700827 / DSM 18053 / CIP 107007 / KCTC 52180 / NS114)</name>
    <dbReference type="NCBI Taxonomy" id="471854"/>
    <lineage>
        <taxon>Bacteria</taxon>
        <taxon>Pseudomonadati</taxon>
        <taxon>Bacteroidota</taxon>
        <taxon>Cytophagia</taxon>
        <taxon>Cytophagales</taxon>
        <taxon>Spirosomataceae</taxon>
        <taxon>Dyadobacter</taxon>
    </lineage>
</organism>
<dbReference type="RefSeq" id="WP_015811255.1">
    <property type="nucleotide sequence ID" value="NC_013037.1"/>
</dbReference>
<keyword evidence="2" id="KW-1185">Reference proteome</keyword>
<evidence type="ECO:0000313" key="2">
    <source>
        <dbReference type="Proteomes" id="UP000002011"/>
    </source>
</evidence>